<dbReference type="Pfam" id="PF05099">
    <property type="entry name" value="TerB"/>
    <property type="match status" value="1"/>
</dbReference>
<evidence type="ECO:0000259" key="1">
    <source>
        <dbReference type="Pfam" id="PF05099"/>
    </source>
</evidence>
<dbReference type="RefSeq" id="WP_115670380.1">
    <property type="nucleotide sequence ID" value="NZ_UEYP01000005.1"/>
</dbReference>
<dbReference type="CDD" id="cd07313">
    <property type="entry name" value="terB_like_2"/>
    <property type="match status" value="1"/>
</dbReference>
<feature type="domain" description="Co-chaperone DjlA N-terminal" evidence="1">
    <location>
        <begin position="28"/>
        <end position="142"/>
    </location>
</feature>
<dbReference type="OrthoDB" id="5402150at2"/>
<proteinExistence type="predicted"/>
<dbReference type="AlphaFoldDB" id="A0A376AJ27"/>
<evidence type="ECO:0000313" key="2">
    <source>
        <dbReference type="EMBL" id="SSC67828.1"/>
    </source>
</evidence>
<organism evidence="2 3">
    <name type="scientific">Ciceribacter selenitireducens ATCC BAA-1503</name>
    <dbReference type="NCBI Taxonomy" id="1336235"/>
    <lineage>
        <taxon>Bacteria</taxon>
        <taxon>Pseudomonadati</taxon>
        <taxon>Pseudomonadota</taxon>
        <taxon>Alphaproteobacteria</taxon>
        <taxon>Hyphomicrobiales</taxon>
        <taxon>Rhizobiaceae</taxon>
        <taxon>Ciceribacter</taxon>
    </lineage>
</organism>
<dbReference type="STRING" id="1336235.GCA_000518785_02939"/>
<dbReference type="Gene3D" id="1.10.3680.10">
    <property type="entry name" value="TerB-like"/>
    <property type="match status" value="1"/>
</dbReference>
<dbReference type="SUPFAM" id="SSF158682">
    <property type="entry name" value="TerB-like"/>
    <property type="match status" value="1"/>
</dbReference>
<keyword evidence="3" id="KW-1185">Reference proteome</keyword>
<dbReference type="InterPro" id="IPR029024">
    <property type="entry name" value="TerB-like"/>
</dbReference>
<accession>A0A376AJ27</accession>
<protein>
    <recommendedName>
        <fullName evidence="1">Co-chaperone DjlA N-terminal domain-containing protein</fullName>
    </recommendedName>
</protein>
<sequence length="160" mass="17776">MLDRLQSFFQSLTQSAPQQPAFAPDDPRIAVAALCLQVMEADGVVHQAERVKLRSLLREQYALDEEAVDALLAQSSVAESEAVDYYRFTSDLKRSLDESQRTQLVGILWDIVYADGARSEMEDHAIWRIADLLGVSGRDRVHERQEAEARAGLEGGDDAG</sequence>
<dbReference type="EMBL" id="UEYP01000005">
    <property type="protein sequence ID" value="SSC67828.1"/>
    <property type="molecule type" value="Genomic_DNA"/>
</dbReference>
<gene>
    <name evidence="2" type="ORF">RHIZ70_3536</name>
</gene>
<dbReference type="InterPro" id="IPR007791">
    <property type="entry name" value="DjlA_N"/>
</dbReference>
<dbReference type="Proteomes" id="UP000254764">
    <property type="component" value="Unassembled WGS sequence"/>
</dbReference>
<evidence type="ECO:0000313" key="3">
    <source>
        <dbReference type="Proteomes" id="UP000254764"/>
    </source>
</evidence>
<name>A0A376AJ27_9HYPH</name>
<reference evidence="3" key="1">
    <citation type="submission" date="2018-07" db="EMBL/GenBank/DDBJ databases">
        <authorList>
            <person name="Peiro R."/>
            <person name="Begona"/>
            <person name="Cbmso G."/>
            <person name="Lopez M."/>
            <person name="Gonzalez S."/>
        </authorList>
    </citation>
    <scope>NUCLEOTIDE SEQUENCE [LARGE SCALE GENOMIC DNA]</scope>
</reference>